<dbReference type="SMART" id="SM00387">
    <property type="entry name" value="HATPase_c"/>
    <property type="match status" value="1"/>
</dbReference>
<dbReference type="PROSITE" id="PS50110">
    <property type="entry name" value="RESPONSE_REGULATORY"/>
    <property type="match status" value="1"/>
</dbReference>
<dbReference type="InterPro" id="IPR036890">
    <property type="entry name" value="HATPase_C_sf"/>
</dbReference>
<accession>A0A8H2X0J9</accession>
<dbReference type="InterPro" id="IPR003594">
    <property type="entry name" value="HATPase_dom"/>
</dbReference>
<feature type="region of interest" description="Disordered" evidence="7">
    <location>
        <begin position="1296"/>
        <end position="1334"/>
    </location>
</feature>
<protein>
    <recommendedName>
        <fullName evidence="2">histidine kinase</fullName>
        <ecNumber evidence="2">2.7.13.3</ecNumber>
    </recommendedName>
</protein>
<dbReference type="SUPFAM" id="SSF55781">
    <property type="entry name" value="GAF domain-like"/>
    <property type="match status" value="1"/>
</dbReference>
<dbReference type="Gene3D" id="3.30.565.10">
    <property type="entry name" value="Histidine kinase-like ATPase, C-terminal domain"/>
    <property type="match status" value="1"/>
</dbReference>
<feature type="compositionally biased region" description="Polar residues" evidence="7">
    <location>
        <begin position="367"/>
        <end position="381"/>
    </location>
</feature>
<dbReference type="GO" id="GO:0000155">
    <property type="term" value="F:phosphorelay sensor kinase activity"/>
    <property type="evidence" value="ECO:0007669"/>
    <property type="project" value="InterPro"/>
</dbReference>
<evidence type="ECO:0000256" key="3">
    <source>
        <dbReference type="ARBA" id="ARBA00022553"/>
    </source>
</evidence>
<proteinExistence type="predicted"/>
<feature type="region of interest" description="Disordered" evidence="7">
    <location>
        <begin position="295"/>
        <end position="415"/>
    </location>
</feature>
<dbReference type="Gene3D" id="1.10.287.130">
    <property type="match status" value="1"/>
</dbReference>
<feature type="modified residue" description="4-aspartylphosphate" evidence="6">
    <location>
        <position position="1446"/>
    </location>
</feature>
<feature type="compositionally biased region" description="Low complexity" evidence="7">
    <location>
        <begin position="1300"/>
        <end position="1315"/>
    </location>
</feature>
<feature type="compositionally biased region" description="Low complexity" evidence="7">
    <location>
        <begin position="297"/>
        <end position="308"/>
    </location>
</feature>
<feature type="compositionally biased region" description="Low complexity" evidence="7">
    <location>
        <begin position="349"/>
        <end position="361"/>
    </location>
</feature>
<dbReference type="Pfam" id="PF01590">
    <property type="entry name" value="GAF"/>
    <property type="match status" value="1"/>
</dbReference>
<gene>
    <name evidence="10" type="ORF">RDB_LOCUS67953</name>
</gene>
<feature type="domain" description="Histidine kinase" evidence="8">
    <location>
        <begin position="904"/>
        <end position="1156"/>
    </location>
</feature>
<feature type="compositionally biased region" description="Polar residues" evidence="7">
    <location>
        <begin position="135"/>
        <end position="144"/>
    </location>
</feature>
<dbReference type="SUPFAM" id="SSF47384">
    <property type="entry name" value="Homodimeric domain of signal transducing histidine kinase"/>
    <property type="match status" value="1"/>
</dbReference>
<feature type="compositionally biased region" description="Low complexity" evidence="7">
    <location>
        <begin position="389"/>
        <end position="415"/>
    </location>
</feature>
<feature type="compositionally biased region" description="Polar residues" evidence="7">
    <location>
        <begin position="1"/>
        <end position="14"/>
    </location>
</feature>
<dbReference type="GO" id="GO:0009927">
    <property type="term" value="F:histidine phosphotransfer kinase activity"/>
    <property type="evidence" value="ECO:0007669"/>
    <property type="project" value="TreeGrafter"/>
</dbReference>
<dbReference type="SMART" id="SM00448">
    <property type="entry name" value="REC"/>
    <property type="match status" value="1"/>
</dbReference>
<comment type="caution">
    <text evidence="10">The sequence shown here is derived from an EMBL/GenBank/DDBJ whole genome shotgun (WGS) entry which is preliminary data.</text>
</comment>
<sequence>MSTMQRPKTTSSGSGMAPGTPTPRAHVRTAPGRVSRPSTAPTPTSDSAPMLPTSSPQTSRQPSPAPPPAATLEPERGGQTPQLGGGSAPPTSGILLGSGSGVVDWPTFMQAYANGEWDPVRVPEPPFELKLPGSSMRTSGSPMISSSALSSSSTVAATLSPSLSSSPSSSSPSRGLVDPDRRPRIVPDSRTSSIASRRGTATPDLSGSTANFIHPNFPYVNAPRKVQRSHSDVEVRSPGGVPPTTLPALPSPSIDRAAVAATIRWAGSGVNVAPYALPSPEAAELLDPMRKALPVLSSSSSHPKSRLSNFWESPKDPPPPPVIVPQPPSPEAASSKENYIARPQQVHKSSSWSTRRPSNSPGDYFSRSPSQIRSQTHSRSPASDKSRDVPSQSSSSVNQTTNPPGSLPTATWTNSATSSSRMSLADACLPDPFGGSVLSLTGPNSKTGAVTYLGNGYSTAPDQLLTSLSSSADMEFFTPSETLIKPDEDDQPSYLIPPLPPDELERRKALYRFNILHTSRDANFDRITHLCKLVFSTKMVIIALIDKDEQWFKSESGFGVDGTNRGSSFCAHSILQRGAEPLVVTDATQDWRFANNPFVIGPPHIRFYAGAPLRTTEGYNIGTLCILDDKPRDEFTPRQRHTLKEFAAIVMREMELWRDKIQLQVRDRIQTSMERFTRECLELEESGSPNGTSMEKVYDRASKLVKRALDLEGATVLDIANFECVESFNEDGTKSYSYRGDTFADSSHGPAPLSTSPSMHSLSDKVSGVAHRPFERISPPVVLGASHTNFKVKHIPALSSADHERLSLFLANYPDGKIYEHITPSYLRDWAIPSNATYSMIVPIFNVDHHPFALLCAYITDPSKHLLEGYELQFLRAIGVIILSAMLKRRMILADKAKSLFISNISHELRTPLHGILAAAELIADTKLTDTQSAFLKTIQSCGASLGETVNHVLDFTKLSGNREHTIPRSKTNLLTLVEDTVEGCWIGARARAVSEIGSVYSPPRALPGTNAASQASGGRHVETIVDVAYRERGWSCVCEKAGIRRILMNLIGNSLKFTSDGYVYIGLREVCYNEEDKIVTVELSVNDTGKGISKDFLTNQLFQPFSQENPLHTGTGLGLAIVNSIVRSEAVNGQVDVWSQEGVGTEIKISFDVEELQSGAGDASLTHGNIDHLSVCMHGFSPHKGEQELQSTISTVLTIWWNISILDHSRSDVLLVNEDIQFLSDLVNQQEFSKPVILLTSSRGDQRIMGVVKNFERLGGFCRLIFKPSGPSRLFAALKDCKKFRDGELLSWTGVHALPNSPGTPTTSEPGTRRSSQHMPCSPRQSRDSLPIIRGLDSTTSTSLHESELPSPKDYEVQLSRSLSDFQTVPLADEGSVMLESATGTLGSVKKPRVLVVEDNPINRNILAIWLKKKGLEFKEATDGIEGVGKFSNAAPGHYQVLLVDLSMPNLGGIGCVTQIRAIERERRVAVPAAKIFALTGLATPEDKRQALAAGFDGYLIKPVSLKTLDGLFKKLASG</sequence>
<dbReference type="PROSITE" id="PS50109">
    <property type="entry name" value="HIS_KIN"/>
    <property type="match status" value="1"/>
</dbReference>
<dbReference type="InterPro" id="IPR036097">
    <property type="entry name" value="HisK_dim/P_sf"/>
</dbReference>
<dbReference type="Pfam" id="PF00512">
    <property type="entry name" value="HisKA"/>
    <property type="match status" value="1"/>
</dbReference>
<feature type="compositionally biased region" description="Polar residues" evidence="7">
    <location>
        <begin position="36"/>
        <end position="47"/>
    </location>
</feature>
<evidence type="ECO:0000256" key="6">
    <source>
        <dbReference type="PROSITE-ProRule" id="PRU00169"/>
    </source>
</evidence>
<dbReference type="OrthoDB" id="7848332at2759"/>
<evidence type="ECO:0000313" key="11">
    <source>
        <dbReference type="Proteomes" id="UP000663846"/>
    </source>
</evidence>
<dbReference type="SMART" id="SM00388">
    <property type="entry name" value="HisKA"/>
    <property type="match status" value="1"/>
</dbReference>
<evidence type="ECO:0000259" key="9">
    <source>
        <dbReference type="PROSITE" id="PS50110"/>
    </source>
</evidence>
<keyword evidence="4" id="KW-0808">Transferase</keyword>
<dbReference type="Pfam" id="PF02518">
    <property type="entry name" value="HATPase_c"/>
    <property type="match status" value="1"/>
</dbReference>
<dbReference type="InterPro" id="IPR001789">
    <property type="entry name" value="Sig_transdc_resp-reg_receiver"/>
</dbReference>
<dbReference type="InterPro" id="IPR004358">
    <property type="entry name" value="Sig_transdc_His_kin-like_C"/>
</dbReference>
<comment type="catalytic activity">
    <reaction evidence="1">
        <text>ATP + protein L-histidine = ADP + protein N-phospho-L-histidine.</text>
        <dbReference type="EC" id="2.7.13.3"/>
    </reaction>
</comment>
<evidence type="ECO:0000256" key="5">
    <source>
        <dbReference type="ARBA" id="ARBA00022777"/>
    </source>
</evidence>
<dbReference type="InterPro" id="IPR003018">
    <property type="entry name" value="GAF"/>
</dbReference>
<dbReference type="InterPro" id="IPR029016">
    <property type="entry name" value="GAF-like_dom_sf"/>
</dbReference>
<evidence type="ECO:0000256" key="1">
    <source>
        <dbReference type="ARBA" id="ARBA00000085"/>
    </source>
</evidence>
<dbReference type="PRINTS" id="PR00344">
    <property type="entry name" value="BCTRLSENSOR"/>
</dbReference>
<dbReference type="FunFam" id="1.10.287.130:FF:000023">
    <property type="entry name" value="Sensor histidine kinase/response regulator, putative"/>
    <property type="match status" value="1"/>
</dbReference>
<feature type="region of interest" description="Disordered" evidence="7">
    <location>
        <begin position="1"/>
        <end position="101"/>
    </location>
</feature>
<feature type="compositionally biased region" description="Low complexity" evidence="7">
    <location>
        <begin position="51"/>
        <end position="62"/>
    </location>
</feature>
<keyword evidence="3 6" id="KW-0597">Phosphoprotein</keyword>
<keyword evidence="5" id="KW-0418">Kinase</keyword>
<dbReference type="SUPFAM" id="SSF55874">
    <property type="entry name" value="ATPase domain of HSP90 chaperone/DNA topoisomerase II/histidine kinase"/>
    <property type="match status" value="1"/>
</dbReference>
<evidence type="ECO:0000256" key="2">
    <source>
        <dbReference type="ARBA" id="ARBA00012438"/>
    </source>
</evidence>
<feature type="domain" description="Response regulatory" evidence="9">
    <location>
        <begin position="1394"/>
        <end position="1518"/>
    </location>
</feature>
<dbReference type="PANTHER" id="PTHR43047:SF72">
    <property type="entry name" value="OSMOSENSING HISTIDINE PROTEIN KINASE SLN1"/>
    <property type="match status" value="1"/>
</dbReference>
<dbReference type="CDD" id="cd00082">
    <property type="entry name" value="HisKA"/>
    <property type="match status" value="1"/>
</dbReference>
<feature type="compositionally biased region" description="Pro residues" evidence="7">
    <location>
        <begin position="316"/>
        <end position="330"/>
    </location>
</feature>
<dbReference type="FunFam" id="3.30.450.40:FF:000057">
    <property type="entry name" value="Two-component system sensor molecule"/>
    <property type="match status" value="1"/>
</dbReference>
<dbReference type="InterPro" id="IPR005467">
    <property type="entry name" value="His_kinase_dom"/>
</dbReference>
<dbReference type="InterPro" id="IPR011006">
    <property type="entry name" value="CheY-like_superfamily"/>
</dbReference>
<evidence type="ECO:0000313" key="10">
    <source>
        <dbReference type="EMBL" id="CAE6410045.1"/>
    </source>
</evidence>
<dbReference type="SUPFAM" id="SSF52172">
    <property type="entry name" value="CheY-like"/>
    <property type="match status" value="1"/>
</dbReference>
<organism evidence="10 11">
    <name type="scientific">Rhizoctonia solani</name>
    <dbReference type="NCBI Taxonomy" id="456999"/>
    <lineage>
        <taxon>Eukaryota</taxon>
        <taxon>Fungi</taxon>
        <taxon>Dikarya</taxon>
        <taxon>Basidiomycota</taxon>
        <taxon>Agaricomycotina</taxon>
        <taxon>Agaricomycetes</taxon>
        <taxon>Cantharellales</taxon>
        <taxon>Ceratobasidiaceae</taxon>
        <taxon>Rhizoctonia</taxon>
    </lineage>
</organism>
<dbReference type="EMBL" id="CAJMWS010000312">
    <property type="protein sequence ID" value="CAE6410045.1"/>
    <property type="molecule type" value="Genomic_DNA"/>
</dbReference>
<dbReference type="EC" id="2.7.13.3" evidence="2"/>
<feature type="region of interest" description="Disordered" evidence="7">
    <location>
        <begin position="117"/>
        <end position="251"/>
    </location>
</feature>
<feature type="compositionally biased region" description="Low complexity" evidence="7">
    <location>
        <begin position="145"/>
        <end position="173"/>
    </location>
</feature>
<dbReference type="Proteomes" id="UP000663846">
    <property type="component" value="Unassembled WGS sequence"/>
</dbReference>
<dbReference type="Gene3D" id="3.30.450.40">
    <property type="match status" value="1"/>
</dbReference>
<dbReference type="CDD" id="cd17546">
    <property type="entry name" value="REC_hyHK_CKI1_RcsC-like"/>
    <property type="match status" value="1"/>
</dbReference>
<name>A0A8H2X0J9_9AGAM</name>
<evidence type="ECO:0000259" key="8">
    <source>
        <dbReference type="PROSITE" id="PS50109"/>
    </source>
</evidence>
<dbReference type="InterPro" id="IPR003661">
    <property type="entry name" value="HisK_dim/P_dom"/>
</dbReference>
<evidence type="ECO:0000256" key="7">
    <source>
        <dbReference type="SAM" id="MobiDB-lite"/>
    </source>
</evidence>
<feature type="compositionally biased region" description="Basic and acidic residues" evidence="7">
    <location>
        <begin position="177"/>
        <end position="187"/>
    </location>
</feature>
<dbReference type="PANTHER" id="PTHR43047">
    <property type="entry name" value="TWO-COMPONENT HISTIDINE PROTEIN KINASE"/>
    <property type="match status" value="1"/>
</dbReference>
<dbReference type="Gene3D" id="3.40.50.2300">
    <property type="match status" value="1"/>
</dbReference>
<reference evidence="10" key="1">
    <citation type="submission" date="2021-01" db="EMBL/GenBank/DDBJ databases">
        <authorList>
            <person name="Kaushik A."/>
        </authorList>
    </citation>
    <scope>NUCLEOTIDE SEQUENCE</scope>
    <source>
        <strain evidence="10">AG1-1C</strain>
    </source>
</reference>
<dbReference type="GO" id="GO:0005886">
    <property type="term" value="C:plasma membrane"/>
    <property type="evidence" value="ECO:0007669"/>
    <property type="project" value="TreeGrafter"/>
</dbReference>
<evidence type="ECO:0000256" key="4">
    <source>
        <dbReference type="ARBA" id="ARBA00022679"/>
    </source>
</evidence>
<dbReference type="Pfam" id="PF00072">
    <property type="entry name" value="Response_reg"/>
    <property type="match status" value="1"/>
</dbReference>